<dbReference type="AlphaFoldDB" id="Q4RYV5"/>
<gene>
    <name evidence="3" type="ORF">GSTENG00026777001</name>
</gene>
<name>Q4RYV5_TETNG</name>
<feature type="chain" id="PRO_5004243520" evidence="2">
    <location>
        <begin position="41"/>
        <end position="91"/>
    </location>
</feature>
<dbReference type="EMBL" id="CAAE01014974">
    <property type="protein sequence ID" value="CAG06427.1"/>
    <property type="molecule type" value="Genomic_DNA"/>
</dbReference>
<evidence type="ECO:0000256" key="2">
    <source>
        <dbReference type="SAM" id="SignalP"/>
    </source>
</evidence>
<accession>Q4RYV5</accession>
<evidence type="ECO:0000256" key="1">
    <source>
        <dbReference type="SAM" id="MobiDB-lite"/>
    </source>
</evidence>
<proteinExistence type="predicted"/>
<evidence type="ECO:0000313" key="3">
    <source>
        <dbReference type="EMBL" id="CAG06427.1"/>
    </source>
</evidence>
<feature type="region of interest" description="Disordered" evidence="1">
    <location>
        <begin position="40"/>
        <end position="61"/>
    </location>
</feature>
<reference evidence="3" key="2">
    <citation type="submission" date="2004-02" db="EMBL/GenBank/DDBJ databases">
        <authorList>
            <consortium name="Genoscope"/>
            <consortium name="Whitehead Institute Centre for Genome Research"/>
        </authorList>
    </citation>
    <scope>NUCLEOTIDE SEQUENCE</scope>
</reference>
<sequence>MGKRKHGGERGPVQPQSCSKRMVTFWLFCLAASALSSGRAAEEEEGEKAREDGGGGGAFGWETEQIWKVKAFRKEDVKRRRGEKRVKKSFI</sequence>
<protein>
    <submittedName>
        <fullName evidence="3">(spotted green pufferfish) hypothetical protein</fullName>
    </submittedName>
</protein>
<dbReference type="KEGG" id="tng:GSTEN00026777G001"/>
<organism evidence="3">
    <name type="scientific">Tetraodon nigroviridis</name>
    <name type="common">Spotted green pufferfish</name>
    <name type="synonym">Chelonodon nigroviridis</name>
    <dbReference type="NCBI Taxonomy" id="99883"/>
    <lineage>
        <taxon>Eukaryota</taxon>
        <taxon>Metazoa</taxon>
        <taxon>Chordata</taxon>
        <taxon>Craniata</taxon>
        <taxon>Vertebrata</taxon>
        <taxon>Euteleostomi</taxon>
        <taxon>Actinopterygii</taxon>
        <taxon>Neopterygii</taxon>
        <taxon>Teleostei</taxon>
        <taxon>Neoteleostei</taxon>
        <taxon>Acanthomorphata</taxon>
        <taxon>Eupercaria</taxon>
        <taxon>Tetraodontiformes</taxon>
        <taxon>Tetradontoidea</taxon>
        <taxon>Tetraodontidae</taxon>
        <taxon>Tetraodon</taxon>
    </lineage>
</organism>
<comment type="caution">
    <text evidence="3">The sequence shown here is derived from an EMBL/GenBank/DDBJ whole genome shotgun (WGS) entry which is preliminary data.</text>
</comment>
<feature type="signal peptide" evidence="2">
    <location>
        <begin position="1"/>
        <end position="40"/>
    </location>
</feature>
<keyword evidence="2" id="KW-0732">Signal</keyword>
<reference evidence="3" key="1">
    <citation type="journal article" date="2004" name="Nature">
        <title>Genome duplication in the teleost fish Tetraodon nigroviridis reveals the early vertebrate proto-karyotype.</title>
        <authorList>
            <person name="Jaillon O."/>
            <person name="Aury J.-M."/>
            <person name="Brunet F."/>
            <person name="Petit J.-L."/>
            <person name="Stange-Thomann N."/>
            <person name="Mauceli E."/>
            <person name="Bouneau L."/>
            <person name="Fischer C."/>
            <person name="Ozouf-Costaz C."/>
            <person name="Bernot A."/>
            <person name="Nicaud S."/>
            <person name="Jaffe D."/>
            <person name="Fisher S."/>
            <person name="Lutfalla G."/>
            <person name="Dossat C."/>
            <person name="Segurens B."/>
            <person name="Dasilva C."/>
            <person name="Salanoubat M."/>
            <person name="Levy M."/>
            <person name="Boudet N."/>
            <person name="Castellano S."/>
            <person name="Anthouard V."/>
            <person name="Jubin C."/>
            <person name="Castelli V."/>
            <person name="Katinka M."/>
            <person name="Vacherie B."/>
            <person name="Biemont C."/>
            <person name="Skalli Z."/>
            <person name="Cattolico L."/>
            <person name="Poulain J."/>
            <person name="De Berardinis V."/>
            <person name="Cruaud C."/>
            <person name="Duprat S."/>
            <person name="Brottier P."/>
            <person name="Coutanceau J.-P."/>
            <person name="Gouzy J."/>
            <person name="Parra G."/>
            <person name="Lardier G."/>
            <person name="Chapple C."/>
            <person name="McKernan K.J."/>
            <person name="McEwan P."/>
            <person name="Bosak S."/>
            <person name="Kellis M."/>
            <person name="Volff J.-N."/>
            <person name="Guigo R."/>
            <person name="Zody M.C."/>
            <person name="Mesirov J."/>
            <person name="Lindblad-Toh K."/>
            <person name="Birren B."/>
            <person name="Nusbaum C."/>
            <person name="Kahn D."/>
            <person name="Robinson-Rechavi M."/>
            <person name="Laudet V."/>
            <person name="Schachter V."/>
            <person name="Quetier F."/>
            <person name="Saurin W."/>
            <person name="Scarpelli C."/>
            <person name="Wincker P."/>
            <person name="Lander E.S."/>
            <person name="Weissenbach J."/>
            <person name="Roest Crollius H."/>
        </authorList>
    </citation>
    <scope>NUCLEOTIDE SEQUENCE [LARGE SCALE GENOMIC DNA]</scope>
</reference>